<reference evidence="5 6" key="1">
    <citation type="submission" date="2018-03" db="EMBL/GenBank/DDBJ databases">
        <title>Genome sequencing of Ottowia sp.</title>
        <authorList>
            <person name="Kim S.-J."/>
            <person name="Heo J."/>
            <person name="Kwon S.-W."/>
        </authorList>
    </citation>
    <scope>NUCLEOTIDE SEQUENCE [LARGE SCALE GENOMIC DNA]</scope>
    <source>
        <strain evidence="5 6">KADR8-3</strain>
    </source>
</reference>
<keyword evidence="3" id="KW-0274">FAD</keyword>
<dbReference type="Gene3D" id="3.40.30.120">
    <property type="match status" value="1"/>
</dbReference>
<dbReference type="InterPro" id="IPR002938">
    <property type="entry name" value="FAD-bd"/>
</dbReference>
<dbReference type="GO" id="GO:0016709">
    <property type="term" value="F:oxidoreductase activity, acting on paired donors, with incorporation or reduction of molecular oxygen, NAD(P)H as one donor, and incorporation of one atom of oxygen"/>
    <property type="evidence" value="ECO:0007669"/>
    <property type="project" value="UniProtKB-ARBA"/>
</dbReference>
<dbReference type="KEGG" id="otk:C6570_11365"/>
<dbReference type="SUPFAM" id="SSF51905">
    <property type="entry name" value="FAD/NAD(P)-binding domain"/>
    <property type="match status" value="1"/>
</dbReference>
<dbReference type="Gene3D" id="3.30.70.2450">
    <property type="match status" value="1"/>
</dbReference>
<evidence type="ECO:0000313" key="5">
    <source>
        <dbReference type="EMBL" id="AVO34761.1"/>
    </source>
</evidence>
<evidence type="ECO:0000256" key="3">
    <source>
        <dbReference type="ARBA" id="ARBA00022827"/>
    </source>
</evidence>
<dbReference type="PANTHER" id="PTHR43004:SF19">
    <property type="entry name" value="BINDING MONOOXYGENASE, PUTATIVE (JCVI)-RELATED"/>
    <property type="match status" value="1"/>
</dbReference>
<proteinExistence type="predicted"/>
<dbReference type="PANTHER" id="PTHR43004">
    <property type="entry name" value="TRK SYSTEM POTASSIUM UPTAKE PROTEIN"/>
    <property type="match status" value="1"/>
</dbReference>
<comment type="cofactor">
    <cofactor evidence="1">
        <name>FAD</name>
        <dbReference type="ChEBI" id="CHEBI:57692"/>
    </cofactor>
</comment>
<accession>A0A2S0MG83</accession>
<evidence type="ECO:0000256" key="2">
    <source>
        <dbReference type="ARBA" id="ARBA00022630"/>
    </source>
</evidence>
<dbReference type="AlphaFoldDB" id="A0A2S0MG83"/>
<dbReference type="Pfam" id="PF01494">
    <property type="entry name" value="FAD_binding_3"/>
    <property type="match status" value="1"/>
</dbReference>
<dbReference type="RefSeq" id="WP_106703313.1">
    <property type="nucleotide sequence ID" value="NZ_CP027666.1"/>
</dbReference>
<organism evidence="5 6">
    <name type="scientific">Ottowia oryzae</name>
    <dbReference type="NCBI Taxonomy" id="2109914"/>
    <lineage>
        <taxon>Bacteria</taxon>
        <taxon>Pseudomonadati</taxon>
        <taxon>Pseudomonadota</taxon>
        <taxon>Betaproteobacteria</taxon>
        <taxon>Burkholderiales</taxon>
        <taxon>Comamonadaceae</taxon>
        <taxon>Ottowia</taxon>
    </lineage>
</organism>
<evidence type="ECO:0000313" key="6">
    <source>
        <dbReference type="Proteomes" id="UP000239709"/>
    </source>
</evidence>
<dbReference type="InterPro" id="IPR050641">
    <property type="entry name" value="RIFMO-like"/>
</dbReference>
<keyword evidence="6" id="KW-1185">Reference proteome</keyword>
<evidence type="ECO:0000256" key="1">
    <source>
        <dbReference type="ARBA" id="ARBA00001974"/>
    </source>
</evidence>
<dbReference type="Gene3D" id="3.50.50.60">
    <property type="entry name" value="FAD/NAD(P)-binding domain"/>
    <property type="match status" value="1"/>
</dbReference>
<gene>
    <name evidence="5" type="ORF">C6570_11365</name>
</gene>
<dbReference type="PRINTS" id="PR00420">
    <property type="entry name" value="RNGMNOXGNASE"/>
</dbReference>
<dbReference type="InterPro" id="IPR036188">
    <property type="entry name" value="FAD/NAD-bd_sf"/>
</dbReference>
<protein>
    <submittedName>
        <fullName evidence="5">FAD-dependent oxidoreductase</fullName>
    </submittedName>
</protein>
<dbReference type="NCBIfam" id="NF006002">
    <property type="entry name" value="PRK08132.1"/>
    <property type="match status" value="1"/>
</dbReference>
<dbReference type="OrthoDB" id="3443359at2"/>
<dbReference type="GO" id="GO:0071949">
    <property type="term" value="F:FAD binding"/>
    <property type="evidence" value="ECO:0007669"/>
    <property type="project" value="InterPro"/>
</dbReference>
<evidence type="ECO:0000259" key="4">
    <source>
        <dbReference type="Pfam" id="PF01494"/>
    </source>
</evidence>
<dbReference type="Proteomes" id="UP000239709">
    <property type="component" value="Chromosome"/>
</dbReference>
<sequence length="587" mass="63725">MQKTFTYPKFEYVTPPELAGAGAAPGHYPVVVVGAGPVGLATAIDLAQQGQPVLLLDDDDTVSIGSRGVCYAKRTLEVLDRIGCDNRFVDKGVSWDVGRTFFGEGEVFNFNLRPQAGHLRPGMINLQQYYLEEFLIQRSDELPALQKRFKNKVTAVTPGADRVTLQVDTPDGPYALTTDWLVVADGARSPIRTLLGLDIEGQVFKDRFLIADVVMKADFPAERWFWFDPPFHPNQSVLLHKQADNVWRIDFQLGWDADPVEEKKPENVIPRIRAMLGDDREFELEWVSVYTFQCRRMNRFTHGRVLFVGDAAHQVSPFGARGANSGIQDADNLGWKLKLVMTGQAPATLLDTYHHERAFAADENLLNSTRSTDFITPKSATSKLFRNAVLQLAGRYPFARALVNSGRLSVPTWLVDSPLNTPDSDEGAHAFSGQMMPGAPLADAPVRTAAGAEGWLLHRLGNGFHLLYAAPDASALDDATVRALTALAALNALATSDSAAPIAITPIVIAATGQAPAGLTTLHDTAGTVAERCDLRPGSAYLIRPDQHVAARWRSLDVAKVQAALARATGRALAAQTEQGAASALAA</sequence>
<feature type="domain" description="FAD-binding" evidence="4">
    <location>
        <begin position="28"/>
        <end position="363"/>
    </location>
</feature>
<dbReference type="EMBL" id="CP027666">
    <property type="protein sequence ID" value="AVO34761.1"/>
    <property type="molecule type" value="Genomic_DNA"/>
</dbReference>
<name>A0A2S0MG83_9BURK</name>
<keyword evidence="2" id="KW-0285">Flavoprotein</keyword>